<dbReference type="GO" id="GO:0005886">
    <property type="term" value="C:plasma membrane"/>
    <property type="evidence" value="ECO:0007669"/>
    <property type="project" value="UniProtKB-SubCell"/>
</dbReference>
<keyword evidence="3" id="KW-1003">Cell membrane</keyword>
<evidence type="ECO:0000313" key="9">
    <source>
        <dbReference type="EMBL" id="SDQ20914.1"/>
    </source>
</evidence>
<name>A0A1H0Z0M9_9ACTN</name>
<evidence type="ECO:0000256" key="7">
    <source>
        <dbReference type="SAM" id="Phobius"/>
    </source>
</evidence>
<feature type="transmembrane region" description="Helical" evidence="7">
    <location>
        <begin position="263"/>
        <end position="284"/>
    </location>
</feature>
<feature type="transmembrane region" description="Helical" evidence="7">
    <location>
        <begin position="95"/>
        <end position="118"/>
    </location>
</feature>
<proteinExistence type="predicted"/>
<dbReference type="GO" id="GO:0022857">
    <property type="term" value="F:transmembrane transporter activity"/>
    <property type="evidence" value="ECO:0007669"/>
    <property type="project" value="InterPro"/>
</dbReference>
<dbReference type="AlphaFoldDB" id="A0A1H0Z0M9"/>
<feature type="transmembrane region" description="Helical" evidence="7">
    <location>
        <begin position="184"/>
        <end position="206"/>
    </location>
</feature>
<keyword evidence="2" id="KW-0813">Transport</keyword>
<reference evidence="10" key="1">
    <citation type="submission" date="2016-10" db="EMBL/GenBank/DDBJ databases">
        <authorList>
            <person name="Varghese N."/>
            <person name="Submissions S."/>
        </authorList>
    </citation>
    <scope>NUCLEOTIDE SEQUENCE [LARGE SCALE GENOMIC DNA]</scope>
    <source>
        <strain evidence="10">DSM 45459</strain>
    </source>
</reference>
<dbReference type="Pfam" id="PF07690">
    <property type="entry name" value="MFS_1"/>
    <property type="match status" value="1"/>
</dbReference>
<dbReference type="RefSeq" id="WP_245695588.1">
    <property type="nucleotide sequence ID" value="NZ_FNKO01000001.1"/>
</dbReference>
<comment type="subcellular location">
    <subcellularLocation>
        <location evidence="1">Cell membrane</location>
        <topology evidence="1">Multi-pass membrane protein</topology>
    </subcellularLocation>
</comment>
<evidence type="ECO:0000256" key="1">
    <source>
        <dbReference type="ARBA" id="ARBA00004651"/>
    </source>
</evidence>
<evidence type="ECO:0000313" key="10">
    <source>
        <dbReference type="Proteomes" id="UP000199301"/>
    </source>
</evidence>
<dbReference type="InterPro" id="IPR020846">
    <property type="entry name" value="MFS_dom"/>
</dbReference>
<feature type="transmembrane region" description="Helical" evidence="7">
    <location>
        <begin position="124"/>
        <end position="143"/>
    </location>
</feature>
<organism evidence="9 10">
    <name type="scientific">Actinopolyspora saharensis</name>
    <dbReference type="NCBI Taxonomy" id="995062"/>
    <lineage>
        <taxon>Bacteria</taxon>
        <taxon>Bacillati</taxon>
        <taxon>Actinomycetota</taxon>
        <taxon>Actinomycetes</taxon>
        <taxon>Actinopolysporales</taxon>
        <taxon>Actinopolysporaceae</taxon>
        <taxon>Actinopolyspora</taxon>
    </lineage>
</organism>
<accession>A0A1H0Z0M9</accession>
<keyword evidence="10" id="KW-1185">Reference proteome</keyword>
<evidence type="ECO:0000256" key="3">
    <source>
        <dbReference type="ARBA" id="ARBA00022475"/>
    </source>
</evidence>
<dbReference type="Proteomes" id="UP000199301">
    <property type="component" value="Unassembled WGS sequence"/>
</dbReference>
<dbReference type="PROSITE" id="PS50850">
    <property type="entry name" value="MFS"/>
    <property type="match status" value="1"/>
</dbReference>
<evidence type="ECO:0000256" key="6">
    <source>
        <dbReference type="ARBA" id="ARBA00023136"/>
    </source>
</evidence>
<keyword evidence="4 7" id="KW-0812">Transmembrane</keyword>
<evidence type="ECO:0000259" key="8">
    <source>
        <dbReference type="PROSITE" id="PS50850"/>
    </source>
</evidence>
<dbReference type="EMBL" id="FNKO01000001">
    <property type="protein sequence ID" value="SDQ20914.1"/>
    <property type="molecule type" value="Genomic_DNA"/>
</dbReference>
<keyword evidence="6 7" id="KW-0472">Membrane</keyword>
<dbReference type="InterPro" id="IPR050171">
    <property type="entry name" value="MFS_Transporters"/>
</dbReference>
<feature type="transmembrane region" description="Helical" evidence="7">
    <location>
        <begin position="32"/>
        <end position="51"/>
    </location>
</feature>
<dbReference type="STRING" id="995062.SAMN04489718_0773"/>
<gene>
    <name evidence="9" type="ORF">SAMN04489718_0773</name>
</gene>
<feature type="transmembrane region" description="Helical" evidence="7">
    <location>
        <begin position="321"/>
        <end position="344"/>
    </location>
</feature>
<dbReference type="PANTHER" id="PTHR23517:SF13">
    <property type="entry name" value="MAJOR FACILITATOR SUPERFAMILY MFS_1"/>
    <property type="match status" value="1"/>
</dbReference>
<feature type="domain" description="Major facilitator superfamily (MFS) profile" evidence="8">
    <location>
        <begin position="27"/>
        <end position="407"/>
    </location>
</feature>
<evidence type="ECO:0000256" key="4">
    <source>
        <dbReference type="ARBA" id="ARBA00022692"/>
    </source>
</evidence>
<feature type="transmembrane region" description="Helical" evidence="7">
    <location>
        <begin position="384"/>
        <end position="405"/>
    </location>
</feature>
<feature type="transmembrane region" description="Helical" evidence="7">
    <location>
        <begin position="63"/>
        <end position="83"/>
    </location>
</feature>
<dbReference type="SUPFAM" id="SSF103473">
    <property type="entry name" value="MFS general substrate transporter"/>
    <property type="match status" value="1"/>
</dbReference>
<dbReference type="InterPro" id="IPR036259">
    <property type="entry name" value="MFS_trans_sf"/>
</dbReference>
<feature type="transmembrane region" description="Helical" evidence="7">
    <location>
        <begin position="155"/>
        <end position="178"/>
    </location>
</feature>
<evidence type="ECO:0000256" key="5">
    <source>
        <dbReference type="ARBA" id="ARBA00022989"/>
    </source>
</evidence>
<dbReference type="Gene3D" id="1.20.1250.20">
    <property type="entry name" value="MFS general substrate transporter like domains"/>
    <property type="match status" value="1"/>
</dbReference>
<evidence type="ECO:0000256" key="2">
    <source>
        <dbReference type="ARBA" id="ARBA00022448"/>
    </source>
</evidence>
<sequence>MLLKGIFDEGCAGASHGRIVHRSRRDAREVRTAVYLLVVLTAGAYLPSPLYPGYQHAFGFGDLTMTLIYAMFALVSAPALLLFGSAADALGSRAVLRISVVVAALASGCFALATAPGWLLLGRAAQGVALGAATGATTALITARASGGNRGRASVLAGVAFVGGTAAGPVVAGLLAQYAPAPRVLPYVVHLVLLAVGWYRVSALSAPAARVARWRPTRPRIPAGMRWLFTSAAATGFLAWTVAGLFLAVVPTVLGRAAGIDDLAVIGGVLGAVLVCSVLSQPLVSRCGARGAQLIGLGALLAALTALAWTGGGSLMVTVPAAVVAGFGHGPAYGGAAAAVDAVAPARERAAINSALYLAFYCGTGGPAVAVGLLTLRFPLATAISWLSAVAAVLVPLVAAAVVLANRGPRVPRARVGQHHDRGWAELRSEKV</sequence>
<dbReference type="InterPro" id="IPR011701">
    <property type="entry name" value="MFS"/>
</dbReference>
<protein>
    <submittedName>
        <fullName evidence="9">Predicted arabinose efflux permease, MFS family</fullName>
    </submittedName>
</protein>
<feature type="transmembrane region" description="Helical" evidence="7">
    <location>
        <begin position="227"/>
        <end position="251"/>
    </location>
</feature>
<dbReference type="PANTHER" id="PTHR23517">
    <property type="entry name" value="RESISTANCE PROTEIN MDTM, PUTATIVE-RELATED-RELATED"/>
    <property type="match status" value="1"/>
</dbReference>
<keyword evidence="5 7" id="KW-1133">Transmembrane helix</keyword>
<feature type="transmembrane region" description="Helical" evidence="7">
    <location>
        <begin position="356"/>
        <end position="378"/>
    </location>
</feature>
<feature type="transmembrane region" description="Helical" evidence="7">
    <location>
        <begin position="291"/>
        <end position="309"/>
    </location>
</feature>